<dbReference type="SUPFAM" id="SSF57701">
    <property type="entry name" value="Zn2/Cys6 DNA-binding domain"/>
    <property type="match status" value="1"/>
</dbReference>
<name>A0A0D1YS94_9EURO</name>
<evidence type="ECO:0000313" key="7">
    <source>
        <dbReference type="EMBL" id="KIV77823.1"/>
    </source>
</evidence>
<dbReference type="Proteomes" id="UP000053599">
    <property type="component" value="Unassembled WGS sequence"/>
</dbReference>
<dbReference type="GO" id="GO:0000981">
    <property type="term" value="F:DNA-binding transcription factor activity, RNA polymerase II-specific"/>
    <property type="evidence" value="ECO:0007669"/>
    <property type="project" value="InterPro"/>
</dbReference>
<gene>
    <name evidence="7" type="ORF">PV11_09603</name>
</gene>
<feature type="region of interest" description="Disordered" evidence="5">
    <location>
        <begin position="95"/>
        <end position="127"/>
    </location>
</feature>
<reference evidence="7 8" key="1">
    <citation type="submission" date="2015-01" db="EMBL/GenBank/DDBJ databases">
        <title>The Genome Sequence of Exophiala sideris CBS121828.</title>
        <authorList>
            <consortium name="The Broad Institute Genomics Platform"/>
            <person name="Cuomo C."/>
            <person name="de Hoog S."/>
            <person name="Gorbushina A."/>
            <person name="Stielow B."/>
            <person name="Teixiera M."/>
            <person name="Abouelleil A."/>
            <person name="Chapman S.B."/>
            <person name="Priest M."/>
            <person name="Young S.K."/>
            <person name="Wortman J."/>
            <person name="Nusbaum C."/>
            <person name="Birren B."/>
        </authorList>
    </citation>
    <scope>NUCLEOTIDE SEQUENCE [LARGE SCALE GENOMIC DNA]</scope>
    <source>
        <strain evidence="7 8">CBS 121828</strain>
    </source>
</reference>
<evidence type="ECO:0000256" key="5">
    <source>
        <dbReference type="SAM" id="MobiDB-lite"/>
    </source>
</evidence>
<dbReference type="OrthoDB" id="4137815at2759"/>
<evidence type="ECO:0000259" key="6">
    <source>
        <dbReference type="PROSITE" id="PS00463"/>
    </source>
</evidence>
<feature type="domain" description="Zn(2)-C6 fungal-type" evidence="6">
    <location>
        <begin position="23"/>
        <end position="54"/>
    </location>
</feature>
<dbReference type="GO" id="GO:0003677">
    <property type="term" value="F:DNA binding"/>
    <property type="evidence" value="ECO:0007669"/>
    <property type="project" value="UniProtKB-KW"/>
</dbReference>
<feature type="compositionally biased region" description="Polar residues" evidence="5">
    <location>
        <begin position="99"/>
        <end position="127"/>
    </location>
</feature>
<proteinExistence type="predicted"/>
<dbReference type="GO" id="GO:0005634">
    <property type="term" value="C:nucleus"/>
    <property type="evidence" value="ECO:0007669"/>
    <property type="project" value="UniProtKB-SubCell"/>
</dbReference>
<keyword evidence="3" id="KW-0804">Transcription</keyword>
<keyword evidence="2" id="KW-0238">DNA-binding</keyword>
<feature type="region of interest" description="Disordered" evidence="5">
    <location>
        <begin position="1"/>
        <end position="22"/>
    </location>
</feature>
<evidence type="ECO:0000313" key="8">
    <source>
        <dbReference type="Proteomes" id="UP000053599"/>
    </source>
</evidence>
<keyword evidence="1" id="KW-0805">Transcription regulation</keyword>
<organism evidence="7 8">
    <name type="scientific">Exophiala sideris</name>
    <dbReference type="NCBI Taxonomy" id="1016849"/>
    <lineage>
        <taxon>Eukaryota</taxon>
        <taxon>Fungi</taxon>
        <taxon>Dikarya</taxon>
        <taxon>Ascomycota</taxon>
        <taxon>Pezizomycotina</taxon>
        <taxon>Eurotiomycetes</taxon>
        <taxon>Chaetothyriomycetidae</taxon>
        <taxon>Chaetothyriales</taxon>
        <taxon>Herpotrichiellaceae</taxon>
        <taxon>Exophiala</taxon>
    </lineage>
</organism>
<dbReference type="HOGENOM" id="CLU_036113_0_0_1"/>
<accession>A0A0D1YS94</accession>
<dbReference type="EMBL" id="KN846954">
    <property type="protein sequence ID" value="KIV77823.1"/>
    <property type="molecule type" value="Genomic_DNA"/>
</dbReference>
<keyword evidence="4" id="KW-0539">Nucleus</keyword>
<evidence type="ECO:0000256" key="2">
    <source>
        <dbReference type="ARBA" id="ARBA00023125"/>
    </source>
</evidence>
<dbReference type="PANTHER" id="PTHR37534">
    <property type="entry name" value="TRANSCRIPTIONAL ACTIVATOR PROTEIN UGA3"/>
    <property type="match status" value="1"/>
</dbReference>
<protein>
    <recommendedName>
        <fullName evidence="6">Zn(2)-C6 fungal-type domain-containing protein</fullName>
    </recommendedName>
</protein>
<dbReference type="GO" id="GO:0008270">
    <property type="term" value="F:zinc ion binding"/>
    <property type="evidence" value="ECO:0007669"/>
    <property type="project" value="InterPro"/>
</dbReference>
<dbReference type="AlphaFoldDB" id="A0A0D1YS94"/>
<evidence type="ECO:0000256" key="3">
    <source>
        <dbReference type="ARBA" id="ARBA00023163"/>
    </source>
</evidence>
<sequence>MDPCHFSPNLSSRSSQHPRRRRPCDRCHTVREKCRWGADDGDACERCSRLRFDCHTNRPVARAGRKARLTTGNRLPLRTGQSVLSAVEPYELSVRSGVDSHSPTTTSTCSEYSFESSPTTQTVTSRSTPRKQVELLEGIALFPELSDVEFHLLQLIAHKQTDVDKYLIGSSFRDQHQQAFIDHLAVPVVRDAFIACAPLLLEHRGVQQFAKSQLTGVTHKRAAAAIASLRQLQIDDDHDLLTVLILGVALVTFATHHGGELLLCRHILGLVKPLYDAGWSYPLTQRLGADGISCVICLLGTETMDCLIRCKLPTMKIRPGDLDETVDRFIGISAPLLTHFHELCEVAKVIYDSDCRHGALITDESVEITLTEIEEANTNWQPSIPKTNLNSFTPTEVILMFAQAKVLRLTALLVLHRLRYAFGTEDSVALAMANTILDELNLVISLTGQTIPFVDFAYLLSCFEITKAQERRAVLEKSHLIVDFSPRWHEQIQTWIVSFWAVRDKKASAPIYWEDINAYLPDGSSLHARPPRKAPLSPLRYHDASAVG</sequence>
<dbReference type="PROSITE" id="PS00463">
    <property type="entry name" value="ZN2_CY6_FUNGAL_1"/>
    <property type="match status" value="1"/>
</dbReference>
<evidence type="ECO:0000256" key="1">
    <source>
        <dbReference type="ARBA" id="ARBA00023015"/>
    </source>
</evidence>
<dbReference type="PANTHER" id="PTHR37534:SF46">
    <property type="entry name" value="ZN(II)2CYS6 TRANSCRIPTION FACTOR (EUROFUNG)"/>
    <property type="match status" value="1"/>
</dbReference>
<evidence type="ECO:0000256" key="4">
    <source>
        <dbReference type="ARBA" id="ARBA00023242"/>
    </source>
</evidence>
<dbReference type="InterPro" id="IPR001138">
    <property type="entry name" value="Zn2Cys6_DnaBD"/>
</dbReference>
<dbReference type="InterPro" id="IPR036864">
    <property type="entry name" value="Zn2-C6_fun-type_DNA-bd_sf"/>
</dbReference>